<keyword evidence="2" id="KW-0812">Transmembrane</keyword>
<evidence type="ECO:0008006" key="5">
    <source>
        <dbReference type="Google" id="ProtNLM"/>
    </source>
</evidence>
<protein>
    <recommendedName>
        <fullName evidence="5">Endonuclease/exonuclease/phosphatase domain-containing protein</fullName>
    </recommendedName>
</protein>
<name>A0ABY6LYL6_9ARAC</name>
<feature type="compositionally biased region" description="Low complexity" evidence="1">
    <location>
        <begin position="80"/>
        <end position="90"/>
    </location>
</feature>
<feature type="compositionally biased region" description="Polar residues" evidence="1">
    <location>
        <begin position="148"/>
        <end position="162"/>
    </location>
</feature>
<accession>A0ABY6LYL6</accession>
<feature type="transmembrane region" description="Helical" evidence="2">
    <location>
        <begin position="6"/>
        <end position="26"/>
    </location>
</feature>
<feature type="region of interest" description="Disordered" evidence="1">
    <location>
        <begin position="80"/>
        <end position="168"/>
    </location>
</feature>
<dbReference type="Gene3D" id="3.60.10.10">
    <property type="entry name" value="Endonuclease/exonuclease/phosphatase"/>
    <property type="match status" value="2"/>
</dbReference>
<sequence length="1007" mass="110306">MTKNLPIKWIVFLAGIFNAALHLCYFPKTWKHAIIITIPKKSPVKSPEDLRPISLLSTIGKDGAIPFGVAPTNAEISAENNSVENVSNSETNEKYAKSPVTSGGYANSPQTSRNWADIVGNESAHFDHSKKRKRSPASERVRQPQPGPSRQTEATRDSTAPRQPSCPRNIIEQMKVSRQMLDQCRSKAAVGTFDQMVYLEYTPEFTSVDYIKALENKLGKSCVFQLGKASGQVLVGLERPEMAETIIEDGLMVKGALLKALSYQKKAEKITISGLPYVIEDADIIRTLRPYCQVVSIAPAVNYSGGYTWLDLKKTAFILMNNGKKITDLPKKIVVTAKGGSALAYFEYGFRCSKCYRMGHKRIIAPGSSGRQIPSNPRARRATFSTPPIQEAKVPETGRTTRTPETSTQTDLNISRGARKNFRLACLNVRGFAARHRSIELCCFLGQHAVDVAFIQETNVTTLHSVEDLCLGYRAEVIGQRVLSPGKIDAFDVTIRGIKATFINCHLSHAPNERLQQLQAIAAAAVNEDAWVLGDLNISEESASDIASESVEALGELLDRANLVGVTTLESVEDLCLGYRAEVVAASGSRGSGLACIFSSGVQVFGQKVLHAAVNENAWVLGDLNISEESASEIASGSVEALGELLDRANLVDAAAIFDAAHLPTRISSCGRRVDASRLDRVLLPSRLSNRVTRYWSLYYKNSDHRAVLLQIGEATEPRSPCIASMLRSRLVVGRVETLLNEAFGNIEDMQNAEIWRRRIRPRPSSPSMTCATTTTTTSLGQENMSELSSRMSSDHGTSGERLGFRQPKGAFSHPTCSPEDIDGFLRGFTLRVTIEESDPLHRYGIGEEEIATAIGRLPTGKAAVWDDLPFELFRGFEDFFASALRRVFEASQLCGALPSSMRRSEIVLSGVLYWRLRPHLRDIVPECQSYAAPGRTPAWNISRVADEVATACREEIPLAVVATDLESAVDTLNRGFLMSVLLCRSAASLRGVGSSTLRWGRGDGEN</sequence>
<keyword evidence="2" id="KW-0472">Membrane</keyword>
<evidence type="ECO:0000313" key="3">
    <source>
        <dbReference type="EMBL" id="UYV84630.1"/>
    </source>
</evidence>
<keyword evidence="2" id="KW-1133">Transmembrane helix</keyword>
<dbReference type="InterPro" id="IPR036691">
    <property type="entry name" value="Endo/exonu/phosph_ase_sf"/>
</dbReference>
<dbReference type="Proteomes" id="UP001235939">
    <property type="component" value="Chromosome X"/>
</dbReference>
<dbReference type="PANTHER" id="PTHR19446">
    <property type="entry name" value="REVERSE TRANSCRIPTASES"/>
    <property type="match status" value="1"/>
</dbReference>
<evidence type="ECO:0000256" key="1">
    <source>
        <dbReference type="SAM" id="MobiDB-lite"/>
    </source>
</evidence>
<feature type="compositionally biased region" description="Polar residues" evidence="1">
    <location>
        <begin position="779"/>
        <end position="797"/>
    </location>
</feature>
<proteinExistence type="predicted"/>
<reference evidence="3 4" key="1">
    <citation type="submission" date="2022-03" db="EMBL/GenBank/DDBJ databases">
        <title>A chromosomal length assembly of Cordylochernes scorpioides.</title>
        <authorList>
            <person name="Zeh D."/>
            <person name="Zeh J."/>
        </authorList>
    </citation>
    <scope>NUCLEOTIDE SEQUENCE [LARGE SCALE GENOMIC DNA]</scope>
    <source>
        <strain evidence="3">IN4F17</strain>
        <tissue evidence="3">Whole Body</tissue>
    </source>
</reference>
<keyword evidence="4" id="KW-1185">Reference proteome</keyword>
<dbReference type="EMBL" id="CP092886">
    <property type="protein sequence ID" value="UYV84630.1"/>
    <property type="molecule type" value="Genomic_DNA"/>
</dbReference>
<feature type="region of interest" description="Disordered" evidence="1">
    <location>
        <begin position="762"/>
        <end position="816"/>
    </location>
</feature>
<organism evidence="3 4">
    <name type="scientific">Cordylochernes scorpioides</name>
    <dbReference type="NCBI Taxonomy" id="51811"/>
    <lineage>
        <taxon>Eukaryota</taxon>
        <taxon>Metazoa</taxon>
        <taxon>Ecdysozoa</taxon>
        <taxon>Arthropoda</taxon>
        <taxon>Chelicerata</taxon>
        <taxon>Arachnida</taxon>
        <taxon>Pseudoscorpiones</taxon>
        <taxon>Cheliferoidea</taxon>
        <taxon>Chernetidae</taxon>
        <taxon>Cordylochernes</taxon>
    </lineage>
</organism>
<gene>
    <name evidence="3" type="ORF">LAZ67_X002906</name>
</gene>
<evidence type="ECO:0000256" key="2">
    <source>
        <dbReference type="SAM" id="Phobius"/>
    </source>
</evidence>
<feature type="compositionally biased region" description="Polar residues" evidence="1">
    <location>
        <begin position="99"/>
        <end position="114"/>
    </location>
</feature>
<evidence type="ECO:0000313" key="4">
    <source>
        <dbReference type="Proteomes" id="UP001235939"/>
    </source>
</evidence>
<dbReference type="SUPFAM" id="SSF56219">
    <property type="entry name" value="DNase I-like"/>
    <property type="match status" value="1"/>
</dbReference>